<name>A0A1F5UY26_FRAXR</name>
<dbReference type="EC" id="1.2.4.4" evidence="4"/>
<feature type="non-terminal residue" evidence="7">
    <location>
        <position position="274"/>
    </location>
</feature>
<evidence type="ECO:0000256" key="4">
    <source>
        <dbReference type="RuleBase" id="RU365014"/>
    </source>
</evidence>
<accession>A0A1F5UY26</accession>
<dbReference type="Gene3D" id="3.40.50.970">
    <property type="match status" value="1"/>
</dbReference>
<comment type="function">
    <text evidence="4">The branched-chain alpha-keto dehydrogenase complex catalyzes the overall conversion of alpha-keto acids to acyl-CoA and CO(2). It contains multiple copies of three enzymatic components: branched-chain alpha-keto acid decarboxylase (E1), lipoamide acyltransferase (E2) and lipoamide dehydrogenase (E3).</text>
</comment>
<evidence type="ECO:0000256" key="3">
    <source>
        <dbReference type="ARBA" id="ARBA00023052"/>
    </source>
</evidence>
<proteinExistence type="inferred from homology"/>
<keyword evidence="2 4" id="KW-0560">Oxidoreductase</keyword>
<evidence type="ECO:0000259" key="6">
    <source>
        <dbReference type="Pfam" id="PF00676"/>
    </source>
</evidence>
<dbReference type="STRING" id="1817864.A2Z21_03290"/>
<dbReference type="GO" id="GO:0003863">
    <property type="term" value="F:branched-chain 2-oxo acid dehydrogenase activity"/>
    <property type="evidence" value="ECO:0007669"/>
    <property type="project" value="UniProtKB-EC"/>
</dbReference>
<reference evidence="7 8" key="1">
    <citation type="journal article" date="2016" name="Nat. Commun.">
        <title>Thousands of microbial genomes shed light on interconnected biogeochemical processes in an aquifer system.</title>
        <authorList>
            <person name="Anantharaman K."/>
            <person name="Brown C.T."/>
            <person name="Hug L.A."/>
            <person name="Sharon I."/>
            <person name="Castelle C.J."/>
            <person name="Probst A.J."/>
            <person name="Thomas B.C."/>
            <person name="Singh A."/>
            <person name="Wilkins M.J."/>
            <person name="Karaoz U."/>
            <person name="Brodie E.L."/>
            <person name="Williams K.H."/>
            <person name="Hubbard S.S."/>
            <person name="Banfield J.F."/>
        </authorList>
    </citation>
    <scope>NUCLEOTIDE SEQUENCE [LARGE SCALE GENOMIC DNA]</scope>
    <source>
        <strain evidence="8">RBG_16_55_9</strain>
    </source>
</reference>
<comment type="similarity">
    <text evidence="4">Belongs to the BCKDHA family.</text>
</comment>
<comment type="cofactor">
    <cofactor evidence="1 4">
        <name>thiamine diphosphate</name>
        <dbReference type="ChEBI" id="CHEBI:58937"/>
    </cofactor>
</comment>
<comment type="caution">
    <text evidence="7">The sequence shown here is derived from an EMBL/GenBank/DDBJ whole genome shotgun (WGS) entry which is preliminary data.</text>
</comment>
<dbReference type="AlphaFoldDB" id="A0A1F5UY26"/>
<sequence length="274" mass="30292">MIQVLELDGRVKGKDLLEVDEKDLIELHRWMTFVRLLDGRMLNLQRQGRIGFYGVATGEEAAVIGSAYPLQRQDWIFPALRQGGAALLKGMPLKYYIAQCYGNSLDVQKGRQMPCHYSYKPAHFVAWSSCIGTQLPHAVGVAWAAKLKKDPLVVMAYMGDGATSEGDFHVSLNFAGVFKLPVVFFCQNNQWAISIPFSRQTASESIAVKAKAYGFDGLQVDGNDVLAVHQVASEAVEKARDGGGPTLIEAITYRMEGHSSSDDPTRYRDESEVQ</sequence>
<protein>
    <recommendedName>
        <fullName evidence="4">2-oxoisovalerate dehydrogenase subunit alpha</fullName>
        <ecNumber evidence="4">1.2.4.4</ecNumber>
    </recommendedName>
    <alternativeName>
        <fullName evidence="4">Branched-chain alpha-keto acid dehydrogenase E1 component alpha chain</fullName>
    </alternativeName>
</protein>
<dbReference type="PANTHER" id="PTHR43380">
    <property type="entry name" value="2-OXOISOVALERATE DEHYDROGENASE SUBUNIT ALPHA, MITOCHONDRIAL"/>
    <property type="match status" value="1"/>
</dbReference>
<dbReference type="EMBL" id="MFGX01000054">
    <property type="protein sequence ID" value="OGF55571.1"/>
    <property type="molecule type" value="Genomic_DNA"/>
</dbReference>
<dbReference type="PANTHER" id="PTHR43380:SF1">
    <property type="entry name" value="2-OXOISOVALERATE DEHYDROGENASE SUBUNIT ALPHA, MITOCHONDRIAL"/>
    <property type="match status" value="1"/>
</dbReference>
<organism evidence="7 8">
    <name type="scientific">Fraserbacteria sp. (strain RBG_16_55_9)</name>
    <dbReference type="NCBI Taxonomy" id="1817864"/>
    <lineage>
        <taxon>Bacteria</taxon>
        <taxon>Candidatus Fraseribacteriota</taxon>
    </lineage>
</organism>
<dbReference type="Proteomes" id="UP000179157">
    <property type="component" value="Unassembled WGS sequence"/>
</dbReference>
<feature type="domain" description="Dehydrogenase E1 component" evidence="6">
    <location>
        <begin position="29"/>
        <end position="274"/>
    </location>
</feature>
<evidence type="ECO:0000256" key="2">
    <source>
        <dbReference type="ARBA" id="ARBA00023002"/>
    </source>
</evidence>
<dbReference type="SUPFAM" id="SSF52518">
    <property type="entry name" value="Thiamin diphosphate-binding fold (THDP-binding)"/>
    <property type="match status" value="1"/>
</dbReference>
<dbReference type="InterPro" id="IPR050771">
    <property type="entry name" value="Alpha-ketoacid_DH_E1_comp"/>
</dbReference>
<keyword evidence="3 4" id="KW-0786">Thiamine pyrophosphate</keyword>
<dbReference type="InterPro" id="IPR001017">
    <property type="entry name" value="DH_E1"/>
</dbReference>
<feature type="region of interest" description="Disordered" evidence="5">
    <location>
        <begin position="255"/>
        <end position="274"/>
    </location>
</feature>
<evidence type="ECO:0000256" key="5">
    <source>
        <dbReference type="SAM" id="MobiDB-lite"/>
    </source>
</evidence>
<dbReference type="InterPro" id="IPR029061">
    <property type="entry name" value="THDP-binding"/>
</dbReference>
<evidence type="ECO:0000313" key="7">
    <source>
        <dbReference type="EMBL" id="OGF55571.1"/>
    </source>
</evidence>
<dbReference type="CDD" id="cd02000">
    <property type="entry name" value="TPP_E1_PDC_ADC_BCADC"/>
    <property type="match status" value="1"/>
</dbReference>
<dbReference type="Pfam" id="PF00676">
    <property type="entry name" value="E1_dh"/>
    <property type="match status" value="1"/>
</dbReference>
<evidence type="ECO:0000256" key="1">
    <source>
        <dbReference type="ARBA" id="ARBA00001964"/>
    </source>
</evidence>
<comment type="catalytic activity">
    <reaction evidence="4">
        <text>N(6)-[(R)-lipoyl]-L-lysyl-[protein] + 3-methyl-2-oxobutanoate + H(+) = N(6)-[(R)-S(8)-2-methylpropanoyldihydrolipoyl]-L-lysyl-[protein] + CO2</text>
        <dbReference type="Rhea" id="RHEA:13457"/>
        <dbReference type="Rhea" id="RHEA-COMP:10474"/>
        <dbReference type="Rhea" id="RHEA-COMP:10497"/>
        <dbReference type="ChEBI" id="CHEBI:11851"/>
        <dbReference type="ChEBI" id="CHEBI:15378"/>
        <dbReference type="ChEBI" id="CHEBI:16526"/>
        <dbReference type="ChEBI" id="CHEBI:83099"/>
        <dbReference type="ChEBI" id="CHEBI:83142"/>
        <dbReference type="EC" id="1.2.4.4"/>
    </reaction>
</comment>
<dbReference type="GO" id="GO:0009083">
    <property type="term" value="P:branched-chain amino acid catabolic process"/>
    <property type="evidence" value="ECO:0007669"/>
    <property type="project" value="TreeGrafter"/>
</dbReference>
<gene>
    <name evidence="7" type="ORF">A2Z21_03290</name>
</gene>
<evidence type="ECO:0000313" key="8">
    <source>
        <dbReference type="Proteomes" id="UP000179157"/>
    </source>
</evidence>